<accession>A0A8I2YZB8</accession>
<comment type="caution">
    <text evidence="2">The sequence shown here is derived from an EMBL/GenBank/DDBJ whole genome shotgun (WGS) entry which is preliminary data.</text>
</comment>
<organism evidence="2 3">
    <name type="scientific">Boletus reticuloceps</name>
    <dbReference type="NCBI Taxonomy" id="495285"/>
    <lineage>
        <taxon>Eukaryota</taxon>
        <taxon>Fungi</taxon>
        <taxon>Dikarya</taxon>
        <taxon>Basidiomycota</taxon>
        <taxon>Agaricomycotina</taxon>
        <taxon>Agaricomycetes</taxon>
        <taxon>Agaricomycetidae</taxon>
        <taxon>Boletales</taxon>
        <taxon>Boletineae</taxon>
        <taxon>Boletaceae</taxon>
        <taxon>Boletoideae</taxon>
        <taxon>Boletus</taxon>
    </lineage>
</organism>
<feature type="region of interest" description="Disordered" evidence="1">
    <location>
        <begin position="1"/>
        <end position="21"/>
    </location>
</feature>
<evidence type="ECO:0000313" key="3">
    <source>
        <dbReference type="Proteomes" id="UP000683000"/>
    </source>
</evidence>
<dbReference type="AlphaFoldDB" id="A0A8I2YZB8"/>
<dbReference type="EMBL" id="JAGFBS010000002">
    <property type="protein sequence ID" value="KAG6380729.1"/>
    <property type="molecule type" value="Genomic_DNA"/>
</dbReference>
<name>A0A8I2YZB8_9AGAM</name>
<evidence type="ECO:0000313" key="2">
    <source>
        <dbReference type="EMBL" id="KAG6380729.1"/>
    </source>
</evidence>
<proteinExistence type="predicted"/>
<evidence type="ECO:0000256" key="1">
    <source>
        <dbReference type="SAM" id="MobiDB-lite"/>
    </source>
</evidence>
<protein>
    <recommendedName>
        <fullName evidence="4">HNH nuclease domain-containing protein</fullName>
    </recommendedName>
</protein>
<gene>
    <name evidence="2" type="ORF">JVT61DRAFT_5108</name>
</gene>
<dbReference type="Proteomes" id="UP000683000">
    <property type="component" value="Unassembled WGS sequence"/>
</dbReference>
<reference evidence="2" key="1">
    <citation type="submission" date="2021-03" db="EMBL/GenBank/DDBJ databases">
        <title>Evolutionary innovations through gain and loss of genes in the ectomycorrhizal Boletales.</title>
        <authorList>
            <person name="Wu G."/>
            <person name="Miyauchi S."/>
            <person name="Morin E."/>
            <person name="Yang Z.-L."/>
            <person name="Xu J."/>
            <person name="Martin F.M."/>
        </authorList>
    </citation>
    <scope>NUCLEOTIDE SEQUENCE</scope>
    <source>
        <strain evidence="2">BR01</strain>
    </source>
</reference>
<evidence type="ECO:0008006" key="4">
    <source>
        <dbReference type="Google" id="ProtNLM"/>
    </source>
</evidence>
<sequence length="380" mass="42371">MPLAEKPTPLPLPENTFPHSSPTRAAYDECLALEQRGAWNKFDRDLQKEASEHIMFDMSPLVAARVLGHALVFAPSEDGRDALAREINDCYSDPELLAGLAHLYVFGLMRVFYNPKGPTPAVSANQSPRRSFEEAVKKLEHLLQQSLITPAQLRKLLLFRDNHRCVFTNALDTQAERPRPGIPGTKFDLINVAHIISQSLSTDIHGTTERVREKFEWARTAGAMIERFGGFSSHDVLRDEVLHSPSNAFISSPAPHNAFGRLDMWLTPAKDEDDQVIPNTYDVEYYWGKEDLTHLGSGVRPRITFRSAQVGDQTIPPPDPRIIALHAACAQIAHMSGAAGWLQEFFRDSDEISVMTEPNAASELSRALKQIRMQLVSASA</sequence>
<dbReference type="OrthoDB" id="2104739at2759"/>
<keyword evidence="3" id="KW-1185">Reference proteome</keyword>